<protein>
    <submittedName>
        <fullName evidence="3">Acyl-CoA esterase</fullName>
    </submittedName>
</protein>
<dbReference type="PRINTS" id="PR00412">
    <property type="entry name" value="EPOXHYDRLASE"/>
</dbReference>
<gene>
    <name evidence="3" type="primary">ybfF</name>
    <name evidence="3" type="ORF">AFI02nite_19400</name>
</gene>
<dbReference type="InterPro" id="IPR000073">
    <property type="entry name" value="AB_hydrolase_1"/>
</dbReference>
<feature type="domain" description="AB hydrolase-1" evidence="2">
    <location>
        <begin position="14"/>
        <end position="109"/>
    </location>
</feature>
<dbReference type="Proteomes" id="UP000321787">
    <property type="component" value="Unassembled WGS sequence"/>
</dbReference>
<dbReference type="PRINTS" id="PR00111">
    <property type="entry name" value="ABHYDROLASE"/>
</dbReference>
<accession>A0A510UGY8</accession>
<dbReference type="Pfam" id="PF00561">
    <property type="entry name" value="Abhydrolase_1"/>
    <property type="match status" value="1"/>
</dbReference>
<sequence>MMLLNYKEQGNGDPLILIHGLFGSLDNLGLLARQFETEYRVISVDLRNHGRSFHSDIHNYHELANDLINLLDHLSITSAHIVGHSMGGKVAMALASQSPQLIQSLSILDMAPIAYPERKHDAVFSGLHKILDNKPTTRKEADDLLATSIVDPGVRQFLSKSLYKEQDHLALRFNVNALFDNYAQIIGWDNIPAFEGNVIFIKGQNSDYILAEHQANIISQFPNAKAHIVNGTGHWLHAEKPETIYRVIKRFIEKVTNR</sequence>
<evidence type="ECO:0000313" key="4">
    <source>
        <dbReference type="Proteomes" id="UP000321787"/>
    </source>
</evidence>
<dbReference type="EMBL" id="BJTZ01000010">
    <property type="protein sequence ID" value="GEK13904.1"/>
    <property type="molecule type" value="Genomic_DNA"/>
</dbReference>
<dbReference type="RefSeq" id="WP_146864092.1">
    <property type="nucleotide sequence ID" value="NZ_BJTZ01000010.1"/>
</dbReference>
<reference evidence="3 4" key="1">
    <citation type="submission" date="2019-07" db="EMBL/GenBank/DDBJ databases">
        <title>Whole genome shotgun sequence of Aliivibrio fischeri NBRC 101058.</title>
        <authorList>
            <person name="Hosoyama A."/>
            <person name="Uohara A."/>
            <person name="Ohji S."/>
            <person name="Ichikawa N."/>
        </authorList>
    </citation>
    <scope>NUCLEOTIDE SEQUENCE [LARGE SCALE GENOMIC DNA]</scope>
    <source>
        <strain evidence="3 4">NBRC 101058</strain>
    </source>
</reference>
<dbReference type="PANTHER" id="PTHR46118">
    <property type="entry name" value="PROTEIN ABHD11"/>
    <property type="match status" value="1"/>
</dbReference>
<evidence type="ECO:0000313" key="3">
    <source>
        <dbReference type="EMBL" id="GEK13904.1"/>
    </source>
</evidence>
<dbReference type="InterPro" id="IPR000639">
    <property type="entry name" value="Epox_hydrolase-like"/>
</dbReference>
<evidence type="ECO:0000259" key="2">
    <source>
        <dbReference type="Pfam" id="PF00561"/>
    </source>
</evidence>
<dbReference type="AlphaFoldDB" id="A0A510UGY8"/>
<keyword evidence="1" id="KW-0378">Hydrolase</keyword>
<comment type="caution">
    <text evidence="3">The sequence shown here is derived from an EMBL/GenBank/DDBJ whole genome shotgun (WGS) entry which is preliminary data.</text>
</comment>
<dbReference type="SUPFAM" id="SSF53474">
    <property type="entry name" value="alpha/beta-Hydrolases"/>
    <property type="match status" value="1"/>
</dbReference>
<organism evidence="3 4">
    <name type="scientific">Aliivibrio fischeri</name>
    <name type="common">Vibrio fischeri</name>
    <dbReference type="NCBI Taxonomy" id="668"/>
    <lineage>
        <taxon>Bacteria</taxon>
        <taxon>Pseudomonadati</taxon>
        <taxon>Pseudomonadota</taxon>
        <taxon>Gammaproteobacteria</taxon>
        <taxon>Vibrionales</taxon>
        <taxon>Vibrionaceae</taxon>
        <taxon>Aliivibrio</taxon>
    </lineage>
</organism>
<evidence type="ECO:0000256" key="1">
    <source>
        <dbReference type="ARBA" id="ARBA00022801"/>
    </source>
</evidence>
<proteinExistence type="predicted"/>
<name>A0A510UGY8_ALIFS</name>
<dbReference type="InterPro" id="IPR029058">
    <property type="entry name" value="AB_hydrolase_fold"/>
</dbReference>
<dbReference type="GO" id="GO:0016787">
    <property type="term" value="F:hydrolase activity"/>
    <property type="evidence" value="ECO:0007669"/>
    <property type="project" value="UniProtKB-KW"/>
</dbReference>
<dbReference type="Gene3D" id="3.40.50.1820">
    <property type="entry name" value="alpha/beta hydrolase"/>
    <property type="match status" value="1"/>
</dbReference>
<dbReference type="PANTHER" id="PTHR46118:SF4">
    <property type="entry name" value="PROTEIN ABHD11"/>
    <property type="match status" value="1"/>
</dbReference>